<keyword evidence="1" id="KW-0378">Hydrolase</keyword>
<keyword evidence="2" id="KW-1185">Reference proteome</keyword>
<evidence type="ECO:0000313" key="2">
    <source>
        <dbReference type="Proteomes" id="UP000004105"/>
    </source>
</evidence>
<dbReference type="Proteomes" id="UP000004105">
    <property type="component" value="Unassembled WGS sequence"/>
</dbReference>
<organism evidence="1 2">
    <name type="scientific">Neisseria bacilliformis ATCC BAA-1200</name>
    <dbReference type="NCBI Taxonomy" id="888742"/>
    <lineage>
        <taxon>Bacteria</taxon>
        <taxon>Pseudomonadati</taxon>
        <taxon>Pseudomonadota</taxon>
        <taxon>Betaproteobacteria</taxon>
        <taxon>Neisseriales</taxon>
        <taxon>Neisseriaceae</taxon>
        <taxon>Neisseria</taxon>
    </lineage>
</organism>
<protein>
    <submittedName>
        <fullName evidence="1">Heme ABC superfamily ATP binding cassette transporter, permease protein</fullName>
        <ecNumber evidence="1">3.6.3.-</ecNumber>
    </submittedName>
</protein>
<dbReference type="EC" id="3.6.3.-" evidence="1"/>
<dbReference type="GO" id="GO:0016787">
    <property type="term" value="F:hydrolase activity"/>
    <property type="evidence" value="ECO:0007669"/>
    <property type="project" value="UniProtKB-KW"/>
</dbReference>
<name>F2BDE4_9NEIS</name>
<dbReference type="HOGENOM" id="CLU_2423883_0_0_4"/>
<dbReference type="EMBL" id="AFAY01000035">
    <property type="protein sequence ID" value="EGF10540.1"/>
    <property type="molecule type" value="Genomic_DNA"/>
</dbReference>
<dbReference type="AlphaFoldDB" id="F2BDE4"/>
<reference evidence="1 2" key="1">
    <citation type="submission" date="2011-02" db="EMBL/GenBank/DDBJ databases">
        <authorList>
            <person name="Muzny D."/>
            <person name="Qin X."/>
            <person name="Deng J."/>
            <person name="Jiang H."/>
            <person name="Liu Y."/>
            <person name="Qu J."/>
            <person name="Song X.-Z."/>
            <person name="Zhang L."/>
            <person name="Thornton R."/>
            <person name="Coyle M."/>
            <person name="Francisco L."/>
            <person name="Jackson L."/>
            <person name="Javaid M."/>
            <person name="Korchina V."/>
            <person name="Kovar C."/>
            <person name="Mata R."/>
            <person name="Mathew T."/>
            <person name="Ngo R."/>
            <person name="Nguyen L."/>
            <person name="Nguyen N."/>
            <person name="Okwuonu G."/>
            <person name="Ongeri F."/>
            <person name="Pham C."/>
            <person name="Simmons D."/>
            <person name="Wilczek-Boney K."/>
            <person name="Hale W."/>
            <person name="Jakkamsetti A."/>
            <person name="Pham P."/>
            <person name="Ruth R."/>
            <person name="San Lucas F."/>
            <person name="Warren J."/>
            <person name="Zhang J."/>
            <person name="Zhao Z."/>
            <person name="Zhou C."/>
            <person name="Zhu D."/>
            <person name="Lee S."/>
            <person name="Bess C."/>
            <person name="Blankenburg K."/>
            <person name="Forbes L."/>
            <person name="Fu Q."/>
            <person name="Gubbala S."/>
            <person name="Hirani K."/>
            <person name="Jayaseelan J.C."/>
            <person name="Lara F."/>
            <person name="Munidasa M."/>
            <person name="Palculict T."/>
            <person name="Patil S."/>
            <person name="Pu L.-L."/>
            <person name="Saada N."/>
            <person name="Tang L."/>
            <person name="Weissenberger G."/>
            <person name="Zhu Y."/>
            <person name="Hemphill L."/>
            <person name="Shang Y."/>
            <person name="Youmans B."/>
            <person name="Ayvaz T."/>
            <person name="Ross M."/>
            <person name="Santibanez J."/>
            <person name="Aqrawi P."/>
            <person name="Gross S."/>
            <person name="Joshi V."/>
            <person name="Fowler G."/>
            <person name="Nazareth L."/>
            <person name="Reid J."/>
            <person name="Worley K."/>
            <person name="Petrosino J."/>
            <person name="Highlander S."/>
            <person name="Gibbs R."/>
        </authorList>
    </citation>
    <scope>NUCLEOTIDE SEQUENCE [LARGE SCALE GENOMIC DNA]</scope>
    <source>
        <strain evidence="1 2">ATCC BAA-1200</strain>
    </source>
</reference>
<comment type="caution">
    <text evidence="1">The sequence shown here is derived from an EMBL/GenBank/DDBJ whole genome shotgun (WGS) entry which is preliminary data.</text>
</comment>
<gene>
    <name evidence="1" type="primary">hmuU</name>
    <name evidence="1" type="ORF">HMPREF9123_1750</name>
</gene>
<proteinExistence type="predicted"/>
<evidence type="ECO:0000313" key="1">
    <source>
        <dbReference type="EMBL" id="EGF10540.1"/>
    </source>
</evidence>
<accession>F2BDE4</accession>
<sequence>MMQRGRPSEKRENGLRPCVGSPTACRAFAAVGQAGLIGAKCYQLSAGIANPAAGLFVRNQKTRAGKTGGFSFVNAQGTGLAGFGFGKAAKR</sequence>